<dbReference type="RefSeq" id="WP_131616877.1">
    <property type="nucleotide sequence ID" value="NZ_CP036532.1"/>
</dbReference>
<dbReference type="Proteomes" id="UP000293719">
    <property type="component" value="Chromosome"/>
</dbReference>
<dbReference type="InterPro" id="IPR007712">
    <property type="entry name" value="RelE/ParE_toxin"/>
</dbReference>
<evidence type="ECO:0000256" key="1">
    <source>
        <dbReference type="ARBA" id="ARBA00022649"/>
    </source>
</evidence>
<dbReference type="GeneID" id="301049100"/>
<gene>
    <name evidence="2" type="ORF">E0E05_11690</name>
</gene>
<accession>A0A4P6V1G8</accession>
<dbReference type="InterPro" id="IPR035093">
    <property type="entry name" value="RelE/ParE_toxin_dom_sf"/>
</dbReference>
<dbReference type="OrthoDB" id="595470at2"/>
<reference evidence="2 3" key="1">
    <citation type="journal article" date="2017" name="Int. J. Syst. Evol. Microbiol.">
        <title>Roseitalea porphyridii gen. nov., sp. nov., isolated from a red alga, and reclassification of Hoeflea suaedae Chung et al. 2013 as Pseudohoeflea suaedae gen. nov., comb. nov.</title>
        <authorList>
            <person name="Hyeon J.W."/>
            <person name="Jeong S.E."/>
            <person name="Baek K."/>
            <person name="Jeon C.O."/>
        </authorList>
    </citation>
    <scope>NUCLEOTIDE SEQUENCE [LARGE SCALE GENOMIC DNA]</scope>
    <source>
        <strain evidence="2 3">MA7-20</strain>
    </source>
</reference>
<evidence type="ECO:0000313" key="2">
    <source>
        <dbReference type="EMBL" id="QBK31202.1"/>
    </source>
</evidence>
<dbReference type="KEGG" id="rpod:E0E05_11690"/>
<dbReference type="EMBL" id="CP036532">
    <property type="protein sequence ID" value="QBK31202.1"/>
    <property type="molecule type" value="Genomic_DNA"/>
</dbReference>
<evidence type="ECO:0000313" key="3">
    <source>
        <dbReference type="Proteomes" id="UP000293719"/>
    </source>
</evidence>
<organism evidence="2 3">
    <name type="scientific">Roseitalea porphyridii</name>
    <dbReference type="NCBI Taxonomy" id="1852022"/>
    <lineage>
        <taxon>Bacteria</taxon>
        <taxon>Pseudomonadati</taxon>
        <taxon>Pseudomonadota</taxon>
        <taxon>Alphaproteobacteria</taxon>
        <taxon>Hyphomicrobiales</taxon>
        <taxon>Ahrensiaceae</taxon>
        <taxon>Roseitalea</taxon>
    </lineage>
</organism>
<dbReference type="AlphaFoldDB" id="A0A4P6V1G8"/>
<proteinExistence type="predicted"/>
<dbReference type="Gene3D" id="3.30.2310.20">
    <property type="entry name" value="RelE-like"/>
    <property type="match status" value="1"/>
</dbReference>
<keyword evidence="3" id="KW-1185">Reference proteome</keyword>
<protein>
    <submittedName>
        <fullName evidence="2">Type II toxin-antitoxin system RelE/ParE family toxin</fullName>
    </submittedName>
</protein>
<dbReference type="Pfam" id="PF05016">
    <property type="entry name" value="ParE_toxin"/>
    <property type="match status" value="1"/>
</dbReference>
<name>A0A4P6V1G8_9HYPH</name>
<keyword evidence="1" id="KW-1277">Toxin-antitoxin system</keyword>
<sequence length="59" mass="6433">MASVELSGDAQDDLAAIRRYIAEFGHSPNPDIADRTVKRILDALRILEAFPQAGKPGRV</sequence>